<dbReference type="SUPFAM" id="SSF53067">
    <property type="entry name" value="Actin-like ATPase domain"/>
    <property type="match status" value="2"/>
</dbReference>
<dbReference type="InterPro" id="IPR043129">
    <property type="entry name" value="ATPase_NBD"/>
</dbReference>
<dbReference type="PANTHER" id="PTHR43190:SF3">
    <property type="entry name" value="N-ACETYL-D-GLUCOSAMINE KINASE"/>
    <property type="match status" value="1"/>
</dbReference>
<accession>A0A7W6IPK3</accession>
<organism evidence="2 3">
    <name type="scientific">Devosia subaequoris</name>
    <dbReference type="NCBI Taxonomy" id="395930"/>
    <lineage>
        <taxon>Bacteria</taxon>
        <taxon>Pseudomonadati</taxon>
        <taxon>Pseudomonadota</taxon>
        <taxon>Alphaproteobacteria</taxon>
        <taxon>Hyphomicrobiales</taxon>
        <taxon>Devosiaceae</taxon>
        <taxon>Devosia</taxon>
    </lineage>
</organism>
<dbReference type="PANTHER" id="PTHR43190">
    <property type="entry name" value="N-ACETYL-D-GLUCOSAMINE KINASE"/>
    <property type="match status" value="1"/>
</dbReference>
<evidence type="ECO:0000313" key="2">
    <source>
        <dbReference type="EMBL" id="MBB4052972.1"/>
    </source>
</evidence>
<gene>
    <name evidence="2" type="ORF">GGR20_002628</name>
</gene>
<reference evidence="2 3" key="1">
    <citation type="submission" date="2020-08" db="EMBL/GenBank/DDBJ databases">
        <title>Genomic Encyclopedia of Type Strains, Phase IV (KMG-IV): sequencing the most valuable type-strain genomes for metagenomic binning, comparative biology and taxonomic classification.</title>
        <authorList>
            <person name="Goeker M."/>
        </authorList>
    </citation>
    <scope>NUCLEOTIDE SEQUENCE [LARGE SCALE GENOMIC DNA]</scope>
    <source>
        <strain evidence="2 3">DSM 23447</strain>
    </source>
</reference>
<keyword evidence="2" id="KW-0418">Kinase</keyword>
<dbReference type="RefSeq" id="WP_183311769.1">
    <property type="nucleotide sequence ID" value="NZ_JACIEW010000006.1"/>
</dbReference>
<dbReference type="Pfam" id="PF01869">
    <property type="entry name" value="BcrAD_BadFG"/>
    <property type="match status" value="1"/>
</dbReference>
<evidence type="ECO:0000259" key="1">
    <source>
        <dbReference type="Pfam" id="PF01869"/>
    </source>
</evidence>
<dbReference type="AlphaFoldDB" id="A0A7W6IPK3"/>
<dbReference type="InterPro" id="IPR052519">
    <property type="entry name" value="Euk-type_GlcNAc_Kinase"/>
</dbReference>
<dbReference type="Proteomes" id="UP000547011">
    <property type="component" value="Unassembled WGS sequence"/>
</dbReference>
<proteinExistence type="predicted"/>
<dbReference type="GO" id="GO:0016301">
    <property type="term" value="F:kinase activity"/>
    <property type="evidence" value="ECO:0007669"/>
    <property type="project" value="UniProtKB-KW"/>
</dbReference>
<dbReference type="EMBL" id="JACIEW010000006">
    <property type="protein sequence ID" value="MBB4052972.1"/>
    <property type="molecule type" value="Genomic_DNA"/>
</dbReference>
<keyword evidence="2" id="KW-0808">Transferase</keyword>
<dbReference type="InterPro" id="IPR002731">
    <property type="entry name" value="ATPase_BadF"/>
</dbReference>
<dbReference type="Gene3D" id="3.30.420.40">
    <property type="match status" value="2"/>
</dbReference>
<name>A0A7W6IPK3_9HYPH</name>
<evidence type="ECO:0000313" key="3">
    <source>
        <dbReference type="Proteomes" id="UP000547011"/>
    </source>
</evidence>
<feature type="domain" description="ATPase BadF/BadG/BcrA/BcrD type" evidence="1">
    <location>
        <begin position="7"/>
        <end position="266"/>
    </location>
</feature>
<sequence>MSEVHMGLDVGGTASRWVACDPTGAVLARGRVGGATAHVFNPAERARLATVFDQVAGALAENGLKPTTLSGGLTGFGAAAADEIAGLAQQALGLPRDAILLMDDIILAFAAHFQPGAGHLISAGTGSIGIHVGATGDVVRVGGRGILIDDAGSGSWIALRALDRLYRTLDHTGSFAGQQVLADQIFALMGGSSWHDVRQYVYAGDRGRIGTLAVGVARAAELGDGTALAILQEAGAELALLAQAMQTRAGELPVAVIGGVLTLHPAIFEVLSAQLPGTVVSRPTIDSALAAAQLPASPGGALWRTLLADGPRLG</sequence>
<protein>
    <submittedName>
        <fullName evidence="2">N-acetylglucosamine kinase-like BadF-type ATPase</fullName>
    </submittedName>
</protein>
<keyword evidence="3" id="KW-1185">Reference proteome</keyword>
<comment type="caution">
    <text evidence="2">The sequence shown here is derived from an EMBL/GenBank/DDBJ whole genome shotgun (WGS) entry which is preliminary data.</text>
</comment>